<feature type="domain" description="Adenylosuccinate lyase PurB C-terminal" evidence="5">
    <location>
        <begin position="434"/>
        <end position="469"/>
    </location>
</feature>
<evidence type="ECO:0000256" key="1">
    <source>
        <dbReference type="ARBA" id="ARBA00004706"/>
    </source>
</evidence>
<feature type="domain" description="Adenylosuccinate lyase PurB C-terminal" evidence="5">
    <location>
        <begin position="508"/>
        <end position="585"/>
    </location>
</feature>
<dbReference type="AlphaFoldDB" id="A0AAE1STM6"/>
<dbReference type="Pfam" id="PF08328">
    <property type="entry name" value="ASL_C"/>
    <property type="match status" value="2"/>
</dbReference>
<dbReference type="SUPFAM" id="SSF48557">
    <property type="entry name" value="L-aspartase-like"/>
    <property type="match status" value="2"/>
</dbReference>
<dbReference type="PANTHER" id="PTHR43411">
    <property type="entry name" value="ADENYLOSUCCINATE LYASE"/>
    <property type="match status" value="1"/>
</dbReference>
<dbReference type="InterPro" id="IPR020557">
    <property type="entry name" value="Fumarate_lyase_CS"/>
</dbReference>
<dbReference type="InterPro" id="IPR022761">
    <property type="entry name" value="Fumarate_lyase_N"/>
</dbReference>
<dbReference type="PANTHER" id="PTHR43411:SF1">
    <property type="entry name" value="ADENYLOSUCCINATE LYASE"/>
    <property type="match status" value="1"/>
</dbReference>
<dbReference type="GO" id="GO:0006188">
    <property type="term" value="P:IMP biosynthetic process"/>
    <property type="evidence" value="ECO:0007669"/>
    <property type="project" value="InterPro"/>
</dbReference>
<evidence type="ECO:0000259" key="4">
    <source>
        <dbReference type="Pfam" id="PF00206"/>
    </source>
</evidence>
<dbReference type="PRINTS" id="PR00149">
    <property type="entry name" value="FUMRATELYASE"/>
</dbReference>
<evidence type="ECO:0000259" key="5">
    <source>
        <dbReference type="Pfam" id="PF08328"/>
    </source>
</evidence>
<evidence type="ECO:0000313" key="7">
    <source>
        <dbReference type="Proteomes" id="UP001291623"/>
    </source>
</evidence>
<dbReference type="InterPro" id="IPR047136">
    <property type="entry name" value="PurB_bact"/>
</dbReference>
<dbReference type="EMBL" id="JAVYJV010000003">
    <property type="protein sequence ID" value="KAK4374511.1"/>
    <property type="molecule type" value="Genomic_DNA"/>
</dbReference>
<evidence type="ECO:0000256" key="2">
    <source>
        <dbReference type="ARBA" id="ARBA00004734"/>
    </source>
</evidence>
<name>A0AAE1STM6_9SOLA</name>
<dbReference type="PROSITE" id="PS00163">
    <property type="entry name" value="FUMARATE_LYASES"/>
    <property type="match status" value="1"/>
</dbReference>
<reference evidence="6" key="1">
    <citation type="submission" date="2023-12" db="EMBL/GenBank/DDBJ databases">
        <title>Genome assembly of Anisodus tanguticus.</title>
        <authorList>
            <person name="Wang Y.-J."/>
        </authorList>
    </citation>
    <scope>NUCLEOTIDE SEQUENCE</scope>
    <source>
        <strain evidence="6">KB-2021</strain>
        <tissue evidence="6">Leaf</tissue>
    </source>
</reference>
<dbReference type="Pfam" id="PF00206">
    <property type="entry name" value="Lyase_1"/>
    <property type="match status" value="1"/>
</dbReference>
<evidence type="ECO:0000256" key="3">
    <source>
        <dbReference type="ARBA" id="ARBA00022755"/>
    </source>
</evidence>
<sequence>MELGPTFSASSVNKTMFLSAPITQKSNLFPNSWLNLLNFSSPTRKICSCRAIAKGSINSLKIQEKVTGMSSDHSQDLELSSLTALCPLDGRYWGKVKELAPFMSEYGLIRFRILVEIKWLIKMSQIPQIVEVPIFSEGALAFLQDLIDGFSMNDALEVKKIERVTNHDVKAVEYFLKQRCQSHPEISKVLEFFHFACTSEDINNLSHALMLKGALNTVILPVMDELIRAICDMATTHSSVPMLSRTHGQPASPTTLGKEMAIFAYRLNRERKEISQIEMLGKVAGAVGNYNAHIAAYPEINWPEIAEEFVTSLGLEFNPYVPQIETHDYMAKLFHSIVQFNNILVDFDRDVWGYISLGYFKQTTKAGEIGSSTMPHKVNPIDFENSEGNLGVANGDLSHLSTKLPISRWQIATELEHVNLRALSLVRWLQLHLVRDLTDSTVLRNMGVGLGHSLLAYRSALQGIQKLQWIELRDTCAGGRDAWLPNPIKFSFSILSVIEENVNAVLGEVNEAALAEDLDKTWEVLAEPIQTVMRRYGVPEPYEKLKELTRGRTVNKESIREFIQKLDIPVDAKTSLLNMRPHSYIGAAAELAKNVNEAINLVNGVQIL</sequence>
<keyword evidence="7" id="KW-1185">Reference proteome</keyword>
<accession>A0AAE1STM6</accession>
<protein>
    <recommendedName>
        <fullName evidence="8">Adenylosuccinate lyase</fullName>
    </recommendedName>
</protein>
<comment type="caution">
    <text evidence="6">The sequence shown here is derived from an EMBL/GenBank/DDBJ whole genome shotgun (WGS) entry which is preliminary data.</text>
</comment>
<dbReference type="CDD" id="cd01598">
    <property type="entry name" value="PurB"/>
    <property type="match status" value="1"/>
</dbReference>
<dbReference type="Proteomes" id="UP001291623">
    <property type="component" value="Unassembled WGS sequence"/>
</dbReference>
<proteinExistence type="predicted"/>
<feature type="domain" description="Fumarate lyase N-terminal" evidence="4">
    <location>
        <begin position="90"/>
        <end position="391"/>
    </location>
</feature>
<evidence type="ECO:0000313" key="6">
    <source>
        <dbReference type="EMBL" id="KAK4374511.1"/>
    </source>
</evidence>
<comment type="pathway">
    <text evidence="2">Purine metabolism; AMP biosynthesis via de novo pathway; AMP from IMP: step 2/2.</text>
</comment>
<dbReference type="InterPro" id="IPR024083">
    <property type="entry name" value="Fumarase/histidase_N"/>
</dbReference>
<organism evidence="6 7">
    <name type="scientific">Anisodus tanguticus</name>
    <dbReference type="NCBI Taxonomy" id="243964"/>
    <lineage>
        <taxon>Eukaryota</taxon>
        <taxon>Viridiplantae</taxon>
        <taxon>Streptophyta</taxon>
        <taxon>Embryophyta</taxon>
        <taxon>Tracheophyta</taxon>
        <taxon>Spermatophyta</taxon>
        <taxon>Magnoliopsida</taxon>
        <taxon>eudicotyledons</taxon>
        <taxon>Gunneridae</taxon>
        <taxon>Pentapetalae</taxon>
        <taxon>asterids</taxon>
        <taxon>lamiids</taxon>
        <taxon>Solanales</taxon>
        <taxon>Solanaceae</taxon>
        <taxon>Solanoideae</taxon>
        <taxon>Hyoscyameae</taxon>
        <taxon>Anisodus</taxon>
    </lineage>
</organism>
<dbReference type="InterPro" id="IPR013539">
    <property type="entry name" value="PurB_C"/>
</dbReference>
<dbReference type="Gene3D" id="1.20.200.10">
    <property type="entry name" value="Fumarase/aspartase (Central domain)"/>
    <property type="match status" value="1"/>
</dbReference>
<dbReference type="NCBIfam" id="NF006764">
    <property type="entry name" value="PRK09285.1"/>
    <property type="match status" value="1"/>
</dbReference>
<dbReference type="Gene3D" id="1.10.275.10">
    <property type="entry name" value="Fumarase/aspartase (N-terminal domain)"/>
    <property type="match status" value="1"/>
</dbReference>
<dbReference type="InterPro" id="IPR008948">
    <property type="entry name" value="L-Aspartase-like"/>
</dbReference>
<comment type="pathway">
    <text evidence="1">Purine metabolism; IMP biosynthesis via de novo pathway; 5-amino-1-(5-phospho-D-ribosyl)imidazole-4-carboxamide from 5-amino-1-(5-phospho-D-ribosyl)imidazole-4-carboxylate: step 2/2.</text>
</comment>
<keyword evidence="3" id="KW-0658">Purine biosynthesis</keyword>
<dbReference type="Gene3D" id="1.10.40.30">
    <property type="entry name" value="Fumarase/aspartase (C-terminal domain)"/>
    <property type="match status" value="1"/>
</dbReference>
<evidence type="ECO:0008006" key="8">
    <source>
        <dbReference type="Google" id="ProtNLM"/>
    </source>
</evidence>
<dbReference type="FunFam" id="1.10.275.10:FF:000003">
    <property type="entry name" value="Adenylosuccinate lyase"/>
    <property type="match status" value="1"/>
</dbReference>
<dbReference type="InterPro" id="IPR000362">
    <property type="entry name" value="Fumarate_lyase_fam"/>
</dbReference>
<dbReference type="GO" id="GO:0004018">
    <property type="term" value="F:N6-(1,2-dicarboxyethyl)AMP AMP-lyase (fumarate-forming) activity"/>
    <property type="evidence" value="ECO:0007669"/>
    <property type="project" value="InterPro"/>
</dbReference>
<gene>
    <name evidence="6" type="ORF">RND71_005188</name>
</gene>